<dbReference type="SUPFAM" id="SSF46689">
    <property type="entry name" value="Homeodomain-like"/>
    <property type="match status" value="1"/>
</dbReference>
<evidence type="ECO:0000256" key="1">
    <source>
        <dbReference type="ARBA" id="ARBA00023015"/>
    </source>
</evidence>
<dbReference type="Proteomes" id="UP001602245">
    <property type="component" value="Unassembled WGS sequence"/>
</dbReference>
<keyword evidence="3" id="KW-0804">Transcription</keyword>
<evidence type="ECO:0000256" key="4">
    <source>
        <dbReference type="PROSITE-ProRule" id="PRU00335"/>
    </source>
</evidence>
<evidence type="ECO:0000259" key="5">
    <source>
        <dbReference type="PROSITE" id="PS50977"/>
    </source>
</evidence>
<dbReference type="PANTHER" id="PTHR30055:SF234">
    <property type="entry name" value="HTH-TYPE TRANSCRIPTIONAL REGULATOR BETI"/>
    <property type="match status" value="1"/>
</dbReference>
<dbReference type="EMBL" id="JBIAZU010000006">
    <property type="protein sequence ID" value="MFF5294468.1"/>
    <property type="molecule type" value="Genomic_DNA"/>
</dbReference>
<sequence>MTAAMDLFGRQGYHATTIAQIEAAAGLSAGAGGLYRHFRSKRAVLEEGLDRQATAGRQLLSYLAVEPAPAGRRERFLAVARAGLARLEEERDVNRLLLRDLASFPDLLDLVRERELRRVHLAVTEFLRAELPGEEDPEALAAVVMAAVSHYWIMADVFGGKHPHEVDTERFLRALVRVVVPEDLFADDVVDGGGVDGAT</sequence>
<name>A0ABW6WN55_9ACTN</name>
<evidence type="ECO:0000313" key="7">
    <source>
        <dbReference type="Proteomes" id="UP001602245"/>
    </source>
</evidence>
<protein>
    <submittedName>
        <fullName evidence="6">TetR/AcrR family transcriptional regulator</fullName>
    </submittedName>
</protein>
<dbReference type="PROSITE" id="PS50977">
    <property type="entry name" value="HTH_TETR_2"/>
    <property type="match status" value="1"/>
</dbReference>
<gene>
    <name evidence="6" type="ORF">ACFY35_33945</name>
</gene>
<dbReference type="PANTHER" id="PTHR30055">
    <property type="entry name" value="HTH-TYPE TRANSCRIPTIONAL REGULATOR RUTR"/>
    <property type="match status" value="1"/>
</dbReference>
<reference evidence="6 7" key="1">
    <citation type="submission" date="2024-10" db="EMBL/GenBank/DDBJ databases">
        <title>The Natural Products Discovery Center: Release of the First 8490 Sequenced Strains for Exploring Actinobacteria Biosynthetic Diversity.</title>
        <authorList>
            <person name="Kalkreuter E."/>
            <person name="Kautsar S.A."/>
            <person name="Yang D."/>
            <person name="Bader C.D."/>
            <person name="Teijaro C.N."/>
            <person name="Fluegel L."/>
            <person name="Davis C.M."/>
            <person name="Simpson J.R."/>
            <person name="Lauterbach L."/>
            <person name="Steele A.D."/>
            <person name="Gui C."/>
            <person name="Meng S."/>
            <person name="Li G."/>
            <person name="Viehrig K."/>
            <person name="Ye F."/>
            <person name="Su P."/>
            <person name="Kiefer A.F."/>
            <person name="Nichols A."/>
            <person name="Cepeda A.J."/>
            <person name="Yan W."/>
            <person name="Fan B."/>
            <person name="Jiang Y."/>
            <person name="Adhikari A."/>
            <person name="Zheng C.-J."/>
            <person name="Schuster L."/>
            <person name="Cowan T.M."/>
            <person name="Smanski M.J."/>
            <person name="Chevrette M.G."/>
            <person name="De Carvalho L.P.S."/>
            <person name="Shen B."/>
        </authorList>
    </citation>
    <scope>NUCLEOTIDE SEQUENCE [LARGE SCALE GENOMIC DNA]</scope>
    <source>
        <strain evidence="6 7">NPDC000087</strain>
    </source>
</reference>
<keyword evidence="1" id="KW-0805">Transcription regulation</keyword>
<accession>A0ABW6WN55</accession>
<dbReference type="InterPro" id="IPR001647">
    <property type="entry name" value="HTH_TetR"/>
</dbReference>
<evidence type="ECO:0000256" key="3">
    <source>
        <dbReference type="ARBA" id="ARBA00023163"/>
    </source>
</evidence>
<keyword evidence="2 4" id="KW-0238">DNA-binding</keyword>
<dbReference type="InterPro" id="IPR009057">
    <property type="entry name" value="Homeodomain-like_sf"/>
</dbReference>
<dbReference type="InterPro" id="IPR050109">
    <property type="entry name" value="HTH-type_TetR-like_transc_reg"/>
</dbReference>
<dbReference type="Gene3D" id="1.10.357.10">
    <property type="entry name" value="Tetracycline Repressor, domain 2"/>
    <property type="match status" value="1"/>
</dbReference>
<organism evidence="6 7">
    <name type="scientific">Paractinoplanes globisporus</name>
    <dbReference type="NCBI Taxonomy" id="113565"/>
    <lineage>
        <taxon>Bacteria</taxon>
        <taxon>Bacillati</taxon>
        <taxon>Actinomycetota</taxon>
        <taxon>Actinomycetes</taxon>
        <taxon>Micromonosporales</taxon>
        <taxon>Micromonosporaceae</taxon>
        <taxon>Paractinoplanes</taxon>
    </lineage>
</organism>
<evidence type="ECO:0000313" key="6">
    <source>
        <dbReference type="EMBL" id="MFF5294468.1"/>
    </source>
</evidence>
<dbReference type="RefSeq" id="WP_020514728.1">
    <property type="nucleotide sequence ID" value="NZ_JBIAZU010000006.1"/>
</dbReference>
<dbReference type="Pfam" id="PF00440">
    <property type="entry name" value="TetR_N"/>
    <property type="match status" value="1"/>
</dbReference>
<keyword evidence="7" id="KW-1185">Reference proteome</keyword>
<dbReference type="SUPFAM" id="SSF48498">
    <property type="entry name" value="Tetracyclin repressor-like, C-terminal domain"/>
    <property type="match status" value="1"/>
</dbReference>
<dbReference type="InterPro" id="IPR036271">
    <property type="entry name" value="Tet_transcr_reg_TetR-rel_C_sf"/>
</dbReference>
<feature type="domain" description="HTH tetR-type" evidence="5">
    <location>
        <begin position="1"/>
        <end position="56"/>
    </location>
</feature>
<evidence type="ECO:0000256" key="2">
    <source>
        <dbReference type="ARBA" id="ARBA00023125"/>
    </source>
</evidence>
<comment type="caution">
    <text evidence="6">The sequence shown here is derived from an EMBL/GenBank/DDBJ whole genome shotgun (WGS) entry which is preliminary data.</text>
</comment>
<proteinExistence type="predicted"/>
<feature type="DNA-binding region" description="H-T-H motif" evidence="4">
    <location>
        <begin position="19"/>
        <end position="38"/>
    </location>
</feature>